<name>A0A3M8APG9_9BACL</name>
<reference evidence="2 3" key="1">
    <citation type="submission" date="2018-10" db="EMBL/GenBank/DDBJ databases">
        <title>Phylogenomics of Brevibacillus.</title>
        <authorList>
            <person name="Dunlap C."/>
        </authorList>
    </citation>
    <scope>NUCLEOTIDE SEQUENCE [LARGE SCALE GENOMIC DNA]</scope>
    <source>
        <strain evidence="2 3">DSM 100115</strain>
    </source>
</reference>
<dbReference type="Proteomes" id="UP000268829">
    <property type="component" value="Unassembled WGS sequence"/>
</dbReference>
<gene>
    <name evidence="2" type="ORF">EDM57_20110</name>
</gene>
<evidence type="ECO:0000313" key="2">
    <source>
        <dbReference type="EMBL" id="RNB52953.1"/>
    </source>
</evidence>
<keyword evidence="3" id="KW-1185">Reference proteome</keyword>
<dbReference type="AlphaFoldDB" id="A0A3M8APG9"/>
<organism evidence="2 3">
    <name type="scientific">Brevibacillus gelatini</name>
    <dbReference type="NCBI Taxonomy" id="1655277"/>
    <lineage>
        <taxon>Bacteria</taxon>
        <taxon>Bacillati</taxon>
        <taxon>Bacillota</taxon>
        <taxon>Bacilli</taxon>
        <taxon>Bacillales</taxon>
        <taxon>Paenibacillaceae</taxon>
        <taxon>Brevibacillus</taxon>
    </lineage>
</organism>
<feature type="chain" id="PRO_5018236188" description="Lipoprotein" evidence="1">
    <location>
        <begin position="22"/>
        <end position="146"/>
    </location>
</feature>
<dbReference type="RefSeq" id="WP_122906472.1">
    <property type="nucleotide sequence ID" value="NZ_RHHS01000052.1"/>
</dbReference>
<dbReference type="EMBL" id="RHHS01000052">
    <property type="protein sequence ID" value="RNB52953.1"/>
    <property type="molecule type" value="Genomic_DNA"/>
</dbReference>
<dbReference type="PROSITE" id="PS51257">
    <property type="entry name" value="PROKAR_LIPOPROTEIN"/>
    <property type="match status" value="1"/>
</dbReference>
<protein>
    <recommendedName>
        <fullName evidence="4">Lipoprotein</fullName>
    </recommendedName>
</protein>
<keyword evidence="1" id="KW-0732">Signal</keyword>
<proteinExistence type="predicted"/>
<evidence type="ECO:0000256" key="1">
    <source>
        <dbReference type="SAM" id="SignalP"/>
    </source>
</evidence>
<dbReference type="OrthoDB" id="2667042at2"/>
<feature type="signal peptide" evidence="1">
    <location>
        <begin position="1"/>
        <end position="21"/>
    </location>
</feature>
<accession>A0A3M8APG9</accession>
<sequence>MKKKIAFLLIILAAIAGCSYAVNRMNDTSLHEKALNQITKNDEVRIDMKRYSDDAKVSLTDKDKVEKLLKSLSSVELKKENMTWPSGDYAIRVYVNGVNILGMEMLTDKNYVWINEQKGGVYKVSNQVDLCKIIEEQHLDWTIPGQ</sequence>
<evidence type="ECO:0008006" key="4">
    <source>
        <dbReference type="Google" id="ProtNLM"/>
    </source>
</evidence>
<evidence type="ECO:0000313" key="3">
    <source>
        <dbReference type="Proteomes" id="UP000268829"/>
    </source>
</evidence>
<comment type="caution">
    <text evidence="2">The sequence shown here is derived from an EMBL/GenBank/DDBJ whole genome shotgun (WGS) entry which is preliminary data.</text>
</comment>